<dbReference type="Proteomes" id="UP000414233">
    <property type="component" value="Unassembled WGS sequence"/>
</dbReference>
<dbReference type="AlphaFoldDB" id="A0A5E4WRG5"/>
<keyword evidence="3" id="KW-1185">Reference proteome</keyword>
<protein>
    <recommendedName>
        <fullName evidence="4">DUF2306 domain-containing protein</fullName>
    </recommendedName>
</protein>
<dbReference type="RefSeq" id="WP_191629108.1">
    <property type="nucleotide sequence ID" value="NZ_CABPRZ010000014.1"/>
</dbReference>
<evidence type="ECO:0000313" key="2">
    <source>
        <dbReference type="EMBL" id="VVE27408.1"/>
    </source>
</evidence>
<feature type="transmembrane region" description="Helical" evidence="1">
    <location>
        <begin position="36"/>
        <end position="56"/>
    </location>
</feature>
<feature type="transmembrane region" description="Helical" evidence="1">
    <location>
        <begin position="62"/>
        <end position="81"/>
    </location>
</feature>
<keyword evidence="1" id="KW-0472">Membrane</keyword>
<feature type="transmembrane region" description="Helical" evidence="1">
    <location>
        <begin position="93"/>
        <end position="110"/>
    </location>
</feature>
<name>A0A5E4WRG5_9BURK</name>
<organism evidence="2 3">
    <name type="scientific">Pandoraea terrae</name>
    <dbReference type="NCBI Taxonomy" id="1537710"/>
    <lineage>
        <taxon>Bacteria</taxon>
        <taxon>Pseudomonadati</taxon>
        <taxon>Pseudomonadota</taxon>
        <taxon>Betaproteobacteria</taxon>
        <taxon>Burkholderiales</taxon>
        <taxon>Burkholderiaceae</taxon>
        <taxon>Pandoraea</taxon>
    </lineage>
</organism>
<gene>
    <name evidence="2" type="ORF">PTE30175_03377</name>
</gene>
<keyword evidence="1" id="KW-0812">Transmembrane</keyword>
<proteinExistence type="predicted"/>
<dbReference type="EMBL" id="CABPRZ010000014">
    <property type="protein sequence ID" value="VVE27408.1"/>
    <property type="molecule type" value="Genomic_DNA"/>
</dbReference>
<feature type="transmembrane region" description="Helical" evidence="1">
    <location>
        <begin position="6"/>
        <end position="24"/>
    </location>
</feature>
<dbReference type="Pfam" id="PF10067">
    <property type="entry name" value="DUF2306"/>
    <property type="match status" value="1"/>
</dbReference>
<keyword evidence="1" id="KW-1133">Transmembrane helix</keyword>
<sequence>MTILTIHLLAASAALVCGTTVMMMRRGTLVHRRLGMMWVAAMAITALTSFGIRSLHPGHFSALHGLALVVLFGLARAVWAIRHGNVRAHRMSMTGMYVGLIVAGTLAFALPGRTLNRWVRDTVQTRVTDAGNRYGATVAASAAPAHRTMASNGETRQ</sequence>
<reference evidence="2 3" key="1">
    <citation type="submission" date="2019-08" db="EMBL/GenBank/DDBJ databases">
        <authorList>
            <person name="Peeters C."/>
        </authorList>
    </citation>
    <scope>NUCLEOTIDE SEQUENCE [LARGE SCALE GENOMIC DNA]</scope>
    <source>
        <strain evidence="2 3">LMG 30175</strain>
    </source>
</reference>
<evidence type="ECO:0000313" key="3">
    <source>
        <dbReference type="Proteomes" id="UP000414233"/>
    </source>
</evidence>
<evidence type="ECO:0008006" key="4">
    <source>
        <dbReference type="Google" id="ProtNLM"/>
    </source>
</evidence>
<evidence type="ECO:0000256" key="1">
    <source>
        <dbReference type="SAM" id="Phobius"/>
    </source>
</evidence>
<accession>A0A5E4WRG5</accession>
<dbReference type="InterPro" id="IPR018750">
    <property type="entry name" value="DUF2306_membrane"/>
</dbReference>